<keyword evidence="3" id="KW-1185">Reference proteome</keyword>
<dbReference type="Pfam" id="PF11350">
    <property type="entry name" value="DUF3152"/>
    <property type="match status" value="1"/>
</dbReference>
<name>A0A542ZLB8_9MICO</name>
<accession>A0A542ZLB8</accession>
<evidence type="ECO:0000313" key="2">
    <source>
        <dbReference type="EMBL" id="TQL61141.1"/>
    </source>
</evidence>
<feature type="domain" description="DUF3152" evidence="1">
    <location>
        <begin position="10"/>
        <end position="159"/>
    </location>
</feature>
<dbReference type="AlphaFoldDB" id="A0A542ZLB8"/>
<sequence length="171" mass="18683">MPVAGPASAATGRTVRYTVEVEDGLGVDARTVAATVRKALLDRRGWQTKDLVRFVNVTPAQSAAGATVDIRVTLASPELTDRLCAPLQTRSEVSCWNGTRAVLNLRRWVLGDDSFGRDVARYRIYQVNHEVGHGLGHGHQTCPRRGTPALVMQQQTITLGGCQAWPWPTRP</sequence>
<organism evidence="2 3">
    <name type="scientific">Oryzihumus leptocrescens</name>
    <dbReference type="NCBI Taxonomy" id="297536"/>
    <lineage>
        <taxon>Bacteria</taxon>
        <taxon>Bacillati</taxon>
        <taxon>Actinomycetota</taxon>
        <taxon>Actinomycetes</taxon>
        <taxon>Micrococcales</taxon>
        <taxon>Intrasporangiaceae</taxon>
        <taxon>Oryzihumus</taxon>
    </lineage>
</organism>
<protein>
    <submittedName>
        <fullName evidence="2">Uncharacterized protein DUF3152</fullName>
    </submittedName>
</protein>
<dbReference type="InterPro" id="IPR022603">
    <property type="entry name" value="DUF3152"/>
</dbReference>
<proteinExistence type="predicted"/>
<comment type="caution">
    <text evidence="2">The sequence shown here is derived from an EMBL/GenBank/DDBJ whole genome shotgun (WGS) entry which is preliminary data.</text>
</comment>
<dbReference type="Proteomes" id="UP000319514">
    <property type="component" value="Unassembled WGS sequence"/>
</dbReference>
<reference evidence="2 3" key="1">
    <citation type="submission" date="2019-06" db="EMBL/GenBank/DDBJ databases">
        <title>Sequencing the genomes of 1000 actinobacteria strains.</title>
        <authorList>
            <person name="Klenk H.-P."/>
        </authorList>
    </citation>
    <scope>NUCLEOTIDE SEQUENCE [LARGE SCALE GENOMIC DNA]</scope>
    <source>
        <strain evidence="2 3">DSM 18082</strain>
    </source>
</reference>
<evidence type="ECO:0000259" key="1">
    <source>
        <dbReference type="Pfam" id="PF11350"/>
    </source>
</evidence>
<evidence type="ECO:0000313" key="3">
    <source>
        <dbReference type="Proteomes" id="UP000319514"/>
    </source>
</evidence>
<gene>
    <name evidence="2" type="ORF">FB474_2546</name>
</gene>
<dbReference type="SUPFAM" id="SSF55486">
    <property type="entry name" value="Metalloproteases ('zincins'), catalytic domain"/>
    <property type="match status" value="1"/>
</dbReference>
<dbReference type="EMBL" id="VFOQ01000001">
    <property type="protein sequence ID" value="TQL61141.1"/>
    <property type="molecule type" value="Genomic_DNA"/>
</dbReference>